<dbReference type="InterPro" id="IPR001387">
    <property type="entry name" value="Cro/C1-type_HTH"/>
</dbReference>
<dbReference type="Proteomes" id="UP000664399">
    <property type="component" value="Unassembled WGS sequence"/>
</dbReference>
<evidence type="ECO:0000313" key="2">
    <source>
        <dbReference type="EMBL" id="MBO1326900.1"/>
    </source>
</evidence>
<dbReference type="EMBL" id="JAFVMG010000001">
    <property type="protein sequence ID" value="MBO1326900.1"/>
    <property type="molecule type" value="Genomic_DNA"/>
</dbReference>
<proteinExistence type="predicted"/>
<protein>
    <submittedName>
        <fullName evidence="2">Helix-turn-helix transcriptional regulator</fullName>
    </submittedName>
</protein>
<keyword evidence="3" id="KW-1185">Reference proteome</keyword>
<comment type="caution">
    <text evidence="2">The sequence shown here is derived from an EMBL/GenBank/DDBJ whole genome shotgun (WGS) entry which is preliminary data.</text>
</comment>
<evidence type="ECO:0000259" key="1">
    <source>
        <dbReference type="PROSITE" id="PS50943"/>
    </source>
</evidence>
<sequence length="77" mass="8356">MTPPQCRAARALLNWSQSQLEDASKVAKKTIADFEREARAPYPRTLSAIRIALEAAGVEFIAENGGGAGVRLRKVKC</sequence>
<evidence type="ECO:0000313" key="3">
    <source>
        <dbReference type="Proteomes" id="UP000664399"/>
    </source>
</evidence>
<dbReference type="Gene3D" id="1.10.260.40">
    <property type="entry name" value="lambda repressor-like DNA-binding domains"/>
    <property type="match status" value="1"/>
</dbReference>
<dbReference type="Pfam" id="PF01381">
    <property type="entry name" value="HTH_3"/>
    <property type="match status" value="1"/>
</dbReference>
<gene>
    <name evidence="2" type="ORF">J2D75_00215</name>
</gene>
<dbReference type="SUPFAM" id="SSF47413">
    <property type="entry name" value="lambda repressor-like DNA-binding domains"/>
    <property type="match status" value="1"/>
</dbReference>
<accession>A0ABS3LH30</accession>
<dbReference type="CDD" id="cd00093">
    <property type="entry name" value="HTH_XRE"/>
    <property type="match status" value="1"/>
</dbReference>
<dbReference type="PROSITE" id="PS50943">
    <property type="entry name" value="HTH_CROC1"/>
    <property type="match status" value="1"/>
</dbReference>
<name>A0ABS3LH30_9PROT</name>
<reference evidence="2 3" key="1">
    <citation type="submission" date="2021-03" db="EMBL/GenBank/DDBJ databases">
        <title>The complete genome sequence of Acetobacter suratthaniensis TBRC 1719.</title>
        <authorList>
            <person name="Charoenyingcharoen P."/>
            <person name="Yukphan P."/>
        </authorList>
    </citation>
    <scope>NUCLEOTIDE SEQUENCE [LARGE SCALE GENOMIC DNA]</scope>
    <source>
        <strain evidence="2 3">TBRC 1719</strain>
    </source>
</reference>
<feature type="domain" description="HTH cro/C1-type" evidence="1">
    <location>
        <begin position="7"/>
        <end position="60"/>
    </location>
</feature>
<organism evidence="2 3">
    <name type="scientific">Acetobacter suratthaniensis</name>
    <dbReference type="NCBI Taxonomy" id="1502841"/>
    <lineage>
        <taxon>Bacteria</taxon>
        <taxon>Pseudomonadati</taxon>
        <taxon>Pseudomonadota</taxon>
        <taxon>Alphaproteobacteria</taxon>
        <taxon>Acetobacterales</taxon>
        <taxon>Acetobacteraceae</taxon>
        <taxon>Acetobacter</taxon>
    </lineage>
</organism>
<dbReference type="InterPro" id="IPR010982">
    <property type="entry name" value="Lambda_DNA-bd_dom_sf"/>
</dbReference>